<sequence>MNIYEAQSRFKSRMTELQRWEENHASPEFVGARYSSPLEATTRKFVIDEVMDGLLWDLSRMTREVVEEARVRGETTLFLDYLGVNPDTRRPWLIVEAKAWAKPMIAWSANGLSSKTVSKNPAEMVAAAINHLKAGKEAKDSPVILEWAQWLEKLRDYVRDLKAESGIAVTRAAITSGRWLVIIKDPQVTLLDDRVAGALEVLVYEGQSLVQSSDAIFDLLSRISLLGDTPEFATPSQAASLITAADVARVFRGVWLARQTTGSQFRPRPLINLYPIIVLDLTTGEKLVVHDESEFALPAKGDAVPKSTAELEAASNALLAQINAVFGAIFTASPLNEFGGFPNRPGDPALSPIRPLSKYANEYMAVTGESAHYLRSAPTIGSCAAHGWGALVPSGVQVGSMVLRSSVDPASYFADGDAFHCAHRVVHERRDRQCFIAPFEKYLCCRACIYQDRCWSPAQLGALPCGLTM</sequence>
<name>A0A9X2PCA5_9HYPH</name>
<protein>
    <submittedName>
        <fullName evidence="1">Uncharacterized protein</fullName>
    </submittedName>
</protein>
<keyword evidence="2" id="KW-1185">Reference proteome</keyword>
<evidence type="ECO:0000313" key="2">
    <source>
        <dbReference type="Proteomes" id="UP001151088"/>
    </source>
</evidence>
<dbReference type="RefSeq" id="WP_258732404.1">
    <property type="nucleotide sequence ID" value="NZ_JANTHZ010000003.1"/>
</dbReference>
<evidence type="ECO:0000313" key="1">
    <source>
        <dbReference type="EMBL" id="MCS0495310.1"/>
    </source>
</evidence>
<dbReference type="Proteomes" id="UP001151088">
    <property type="component" value="Unassembled WGS sequence"/>
</dbReference>
<proteinExistence type="predicted"/>
<organism evidence="1 2">
    <name type="scientific">Ancylobacter mangrovi</name>
    <dbReference type="NCBI Taxonomy" id="2972472"/>
    <lineage>
        <taxon>Bacteria</taxon>
        <taxon>Pseudomonadati</taxon>
        <taxon>Pseudomonadota</taxon>
        <taxon>Alphaproteobacteria</taxon>
        <taxon>Hyphomicrobiales</taxon>
        <taxon>Xanthobacteraceae</taxon>
        <taxon>Ancylobacter</taxon>
    </lineage>
</organism>
<reference evidence="1" key="1">
    <citation type="submission" date="2022-08" db="EMBL/GenBank/DDBJ databases">
        <authorList>
            <person name="Li F."/>
        </authorList>
    </citation>
    <scope>NUCLEOTIDE SEQUENCE</scope>
    <source>
        <strain evidence="1">MQZ15Z-1</strain>
    </source>
</reference>
<comment type="caution">
    <text evidence="1">The sequence shown here is derived from an EMBL/GenBank/DDBJ whole genome shotgun (WGS) entry which is preliminary data.</text>
</comment>
<gene>
    <name evidence="1" type="ORF">NVS89_09385</name>
</gene>
<dbReference type="EMBL" id="JANTHZ010000003">
    <property type="protein sequence ID" value="MCS0495310.1"/>
    <property type="molecule type" value="Genomic_DNA"/>
</dbReference>
<accession>A0A9X2PCA5</accession>
<dbReference type="AlphaFoldDB" id="A0A9X2PCA5"/>